<dbReference type="Pfam" id="PF00072">
    <property type="entry name" value="Response_reg"/>
    <property type="match status" value="1"/>
</dbReference>
<proteinExistence type="predicted"/>
<feature type="region of interest" description="Disordered" evidence="2">
    <location>
        <begin position="119"/>
        <end position="138"/>
    </location>
</feature>
<dbReference type="InterPro" id="IPR007492">
    <property type="entry name" value="LytTR_DNA-bd_dom"/>
</dbReference>
<dbReference type="GO" id="GO:0003677">
    <property type="term" value="F:DNA binding"/>
    <property type="evidence" value="ECO:0007669"/>
    <property type="project" value="UniProtKB-KW"/>
</dbReference>
<evidence type="ECO:0000259" key="4">
    <source>
        <dbReference type="PROSITE" id="PS50930"/>
    </source>
</evidence>
<dbReference type="SMART" id="SM00850">
    <property type="entry name" value="LytTR"/>
    <property type="match status" value="1"/>
</dbReference>
<dbReference type="AlphaFoldDB" id="A0A2J6NPS1"/>
<accession>A0A2J6NPS1</accession>
<evidence type="ECO:0000313" key="5">
    <source>
        <dbReference type="EMBL" id="PMB83320.1"/>
    </source>
</evidence>
<dbReference type="InterPro" id="IPR011006">
    <property type="entry name" value="CheY-like_superfamily"/>
</dbReference>
<dbReference type="OrthoDB" id="9809318at2"/>
<reference evidence="5 6" key="1">
    <citation type="submission" date="2017-09" db="EMBL/GenBank/DDBJ databases">
        <title>Bacterial strain isolated from the female urinary microbiota.</title>
        <authorList>
            <person name="Thomas-White K."/>
            <person name="Kumar N."/>
            <person name="Forster S."/>
            <person name="Putonti C."/>
            <person name="Lawley T."/>
            <person name="Wolfe A.J."/>
        </authorList>
    </citation>
    <scope>NUCLEOTIDE SEQUENCE [LARGE SCALE GENOMIC DNA]</scope>
    <source>
        <strain evidence="5 6">UMB0683</strain>
    </source>
</reference>
<dbReference type="InterPro" id="IPR001789">
    <property type="entry name" value="Sig_transdc_resp-reg_receiver"/>
</dbReference>
<feature type="domain" description="HTH LytTR-type" evidence="4">
    <location>
        <begin position="137"/>
        <end position="242"/>
    </location>
</feature>
<dbReference type="PROSITE" id="PS50110">
    <property type="entry name" value="RESPONSE_REGULATORY"/>
    <property type="match status" value="1"/>
</dbReference>
<dbReference type="PANTHER" id="PTHR37299">
    <property type="entry name" value="TRANSCRIPTIONAL REGULATOR-RELATED"/>
    <property type="match status" value="1"/>
</dbReference>
<dbReference type="PROSITE" id="PS50930">
    <property type="entry name" value="HTH_LYTTR"/>
    <property type="match status" value="1"/>
</dbReference>
<dbReference type="Pfam" id="PF04397">
    <property type="entry name" value="LytTR"/>
    <property type="match status" value="1"/>
</dbReference>
<gene>
    <name evidence="5" type="ORF">CK797_00555</name>
</gene>
<dbReference type="Gene3D" id="2.20.25.10">
    <property type="match status" value="1"/>
</dbReference>
<organism evidence="5 6">
    <name type="scientific">Limosilactobacillus pontis</name>
    <dbReference type="NCBI Taxonomy" id="35787"/>
    <lineage>
        <taxon>Bacteria</taxon>
        <taxon>Bacillati</taxon>
        <taxon>Bacillota</taxon>
        <taxon>Bacilli</taxon>
        <taxon>Lactobacillales</taxon>
        <taxon>Lactobacillaceae</taxon>
        <taxon>Limosilactobacillus</taxon>
    </lineage>
</organism>
<keyword evidence="5" id="KW-0238">DNA-binding</keyword>
<feature type="domain" description="Response regulatory" evidence="3">
    <location>
        <begin position="2"/>
        <end position="116"/>
    </location>
</feature>
<feature type="compositionally biased region" description="Polar residues" evidence="2">
    <location>
        <begin position="120"/>
        <end position="138"/>
    </location>
</feature>
<evidence type="ECO:0000256" key="1">
    <source>
        <dbReference type="PROSITE-ProRule" id="PRU00169"/>
    </source>
</evidence>
<evidence type="ECO:0000313" key="6">
    <source>
        <dbReference type="Proteomes" id="UP000239920"/>
    </source>
</evidence>
<dbReference type="EMBL" id="PNFV01000001">
    <property type="protein sequence ID" value="PMB83320.1"/>
    <property type="molecule type" value="Genomic_DNA"/>
</dbReference>
<dbReference type="SMART" id="SM00448">
    <property type="entry name" value="REC"/>
    <property type="match status" value="1"/>
</dbReference>
<dbReference type="RefSeq" id="WP_104687881.1">
    <property type="nucleotide sequence ID" value="NZ_JBKTHY010000003.1"/>
</dbReference>
<dbReference type="PANTHER" id="PTHR37299:SF1">
    <property type="entry name" value="STAGE 0 SPORULATION PROTEIN A HOMOLOG"/>
    <property type="match status" value="1"/>
</dbReference>
<dbReference type="Gene3D" id="2.40.50.40">
    <property type="match status" value="1"/>
</dbReference>
<feature type="modified residue" description="4-aspartylphosphate" evidence="1">
    <location>
        <position position="53"/>
    </location>
</feature>
<comment type="caution">
    <text evidence="5">The sequence shown here is derived from an EMBL/GenBank/DDBJ whole genome shotgun (WGS) entry which is preliminary data.</text>
</comment>
<keyword evidence="1" id="KW-0597">Phosphoprotein</keyword>
<protein>
    <submittedName>
        <fullName evidence="5">DNA-binding response regulator</fullName>
    </submittedName>
</protein>
<dbReference type="Gene3D" id="3.40.50.2300">
    <property type="match status" value="1"/>
</dbReference>
<name>A0A2J6NPS1_9LACO</name>
<dbReference type="Proteomes" id="UP000239920">
    <property type="component" value="Unassembled WGS sequence"/>
</dbReference>
<evidence type="ECO:0000256" key="2">
    <source>
        <dbReference type="SAM" id="MobiDB-lite"/>
    </source>
</evidence>
<dbReference type="GO" id="GO:0000156">
    <property type="term" value="F:phosphorelay response regulator activity"/>
    <property type="evidence" value="ECO:0007669"/>
    <property type="project" value="InterPro"/>
</dbReference>
<dbReference type="InterPro" id="IPR046947">
    <property type="entry name" value="LytR-like"/>
</dbReference>
<dbReference type="SUPFAM" id="SSF52172">
    <property type="entry name" value="CheY-like"/>
    <property type="match status" value="1"/>
</dbReference>
<sequence>MKVLIVDDEPLARDELHYLVEQNPQVTAICEADGVVSAQQVVDKEHPDLMFLDIQLTDGSGMALAERLKSRPNHPYIVFATAYDQYALDAFKADAVDYLLKPFSQQRVNDAIKRVAKLTGPSQPAPDQQNQQTNPRLSLTNDERTIVLQKDTIFYIQTQDGMTTVWAKGGHRVVSKQSLTGLLKQLDPAQFIRIHRSFAVNLNMVSELQPSFNHTYQLTLKDGSKVPVSRSYVATVKQALGMQ</sequence>
<evidence type="ECO:0000259" key="3">
    <source>
        <dbReference type="PROSITE" id="PS50110"/>
    </source>
</evidence>